<keyword evidence="1" id="KW-1133">Transmembrane helix</keyword>
<dbReference type="PANTHER" id="PTHR37314:SF5">
    <property type="entry name" value="SLR0142 PROTEIN"/>
    <property type="match status" value="1"/>
</dbReference>
<dbReference type="EMBL" id="CP042437">
    <property type="protein sequence ID" value="QEC78618.1"/>
    <property type="molecule type" value="Genomic_DNA"/>
</dbReference>
<protein>
    <submittedName>
        <fullName evidence="2">DUF1275 domain-containing protein</fullName>
    </submittedName>
</protein>
<evidence type="ECO:0000313" key="2">
    <source>
        <dbReference type="EMBL" id="QEC78618.1"/>
    </source>
</evidence>
<dbReference type="InterPro" id="IPR010699">
    <property type="entry name" value="DUF1275"/>
</dbReference>
<feature type="transmembrane region" description="Helical" evidence="1">
    <location>
        <begin position="57"/>
        <end position="77"/>
    </location>
</feature>
<keyword evidence="3" id="KW-1185">Reference proteome</keyword>
<reference evidence="2 3" key="1">
    <citation type="journal article" date="2013" name="J. Microbiol.">
        <title>Mucilaginibacter ginsenosidivorax sp. nov., with ginsenoside converting activity isolated from sediment.</title>
        <authorList>
            <person name="Kim J.K."/>
            <person name="Choi T.E."/>
            <person name="Liu Q.M."/>
            <person name="Park H.Y."/>
            <person name="Yi T.H."/>
            <person name="Yoon M.H."/>
            <person name="Kim S.C."/>
            <person name="Im W.T."/>
        </authorList>
    </citation>
    <scope>NUCLEOTIDE SEQUENCE [LARGE SCALE GENOMIC DNA]</scope>
    <source>
        <strain evidence="2 3">KHI28</strain>
    </source>
</reference>
<feature type="transmembrane region" description="Helical" evidence="1">
    <location>
        <begin position="12"/>
        <end position="37"/>
    </location>
</feature>
<keyword evidence="1" id="KW-0812">Transmembrane</keyword>
<feature type="transmembrane region" description="Helical" evidence="1">
    <location>
        <begin position="202"/>
        <end position="221"/>
    </location>
</feature>
<dbReference type="AlphaFoldDB" id="A0A5B8W8P5"/>
<accession>A0A5B8W8P5</accession>
<name>A0A5B8W8P5_9SPHI</name>
<feature type="transmembrane region" description="Helical" evidence="1">
    <location>
        <begin position="84"/>
        <end position="105"/>
    </location>
</feature>
<dbReference type="PANTHER" id="PTHR37314">
    <property type="entry name" value="SLR0142 PROTEIN"/>
    <property type="match status" value="1"/>
</dbReference>
<proteinExistence type="predicted"/>
<dbReference type="Proteomes" id="UP000321362">
    <property type="component" value="Chromosome"/>
</dbReference>
<keyword evidence="1" id="KW-0472">Membrane</keyword>
<gene>
    <name evidence="2" type="ORF">FSB76_22700</name>
</gene>
<sequence>METEKLVRNTTLLLCFAAGFCDTLTFVAAGELFSAHVTGNFIVFAYDLIKHNNPHDWQKLLTFPVFVLAVMLGGRIGKKSANMYALLILEGLLLLISGILSALLINGGQITGWQVQLIVILIVTAMAFQNTFGKLYSKATYGLTTVMTGNVTQASLDLIKGITTRPADAETWISFKKQATLIIGFLAGCFAGALMAKHYGLVSVLLPGAMMLAWLGTNNLFKQQAA</sequence>
<evidence type="ECO:0000313" key="3">
    <source>
        <dbReference type="Proteomes" id="UP000321362"/>
    </source>
</evidence>
<feature type="transmembrane region" description="Helical" evidence="1">
    <location>
        <begin position="111"/>
        <end position="128"/>
    </location>
</feature>
<dbReference type="RefSeq" id="WP_147057431.1">
    <property type="nucleotide sequence ID" value="NZ_CP042437.1"/>
</dbReference>
<dbReference type="OrthoDB" id="5125627at2"/>
<feature type="transmembrane region" description="Helical" evidence="1">
    <location>
        <begin position="179"/>
        <end position="196"/>
    </location>
</feature>
<organism evidence="2 3">
    <name type="scientific">Mucilaginibacter ginsenosidivorax</name>
    <dbReference type="NCBI Taxonomy" id="862126"/>
    <lineage>
        <taxon>Bacteria</taxon>
        <taxon>Pseudomonadati</taxon>
        <taxon>Bacteroidota</taxon>
        <taxon>Sphingobacteriia</taxon>
        <taxon>Sphingobacteriales</taxon>
        <taxon>Sphingobacteriaceae</taxon>
        <taxon>Mucilaginibacter</taxon>
    </lineage>
</organism>
<dbReference type="KEGG" id="mgk:FSB76_22700"/>
<evidence type="ECO:0000256" key="1">
    <source>
        <dbReference type="SAM" id="Phobius"/>
    </source>
</evidence>
<dbReference type="Pfam" id="PF06912">
    <property type="entry name" value="DUF1275"/>
    <property type="match status" value="1"/>
</dbReference>